<keyword evidence="2" id="KW-0723">Serine/threonine-protein kinase</keyword>
<dbReference type="InterPro" id="IPR000488">
    <property type="entry name" value="Death_dom"/>
</dbReference>
<dbReference type="Pfam" id="PF07714">
    <property type="entry name" value="PK_Tyr_Ser-Thr"/>
    <property type="match status" value="1"/>
</dbReference>
<dbReference type="GO" id="GO:0004674">
    <property type="term" value="F:protein serine/threonine kinase activity"/>
    <property type="evidence" value="ECO:0007669"/>
    <property type="project" value="UniProtKB-KW"/>
</dbReference>
<dbReference type="PROSITE" id="PS50011">
    <property type="entry name" value="PROTEIN_KINASE_DOM"/>
    <property type="match status" value="1"/>
</dbReference>
<evidence type="ECO:0000256" key="5">
    <source>
        <dbReference type="ARBA" id="ARBA00022777"/>
    </source>
</evidence>
<organism evidence="11 12">
    <name type="scientific">Hymenochirus boettgeri</name>
    <name type="common">Congo dwarf clawed frog</name>
    <dbReference type="NCBI Taxonomy" id="247094"/>
    <lineage>
        <taxon>Eukaryota</taxon>
        <taxon>Metazoa</taxon>
        <taxon>Chordata</taxon>
        <taxon>Craniata</taxon>
        <taxon>Vertebrata</taxon>
        <taxon>Euteleostomi</taxon>
        <taxon>Amphibia</taxon>
        <taxon>Batrachia</taxon>
        <taxon>Anura</taxon>
        <taxon>Pipoidea</taxon>
        <taxon>Pipidae</taxon>
        <taxon>Pipinae</taxon>
        <taxon>Hymenochirus</taxon>
    </lineage>
</organism>
<comment type="caution">
    <text evidence="11">The sequence shown here is derived from an EMBL/GenBank/DDBJ whole genome shotgun (WGS) entry which is preliminary data.</text>
</comment>
<evidence type="ECO:0000256" key="3">
    <source>
        <dbReference type="ARBA" id="ARBA00022679"/>
    </source>
</evidence>
<comment type="catalytic activity">
    <reaction evidence="7">
        <text>L-threonyl-[protein] + ATP = O-phospho-L-threonyl-[protein] + ADP + H(+)</text>
        <dbReference type="Rhea" id="RHEA:46608"/>
        <dbReference type="Rhea" id="RHEA-COMP:11060"/>
        <dbReference type="Rhea" id="RHEA-COMP:11605"/>
        <dbReference type="ChEBI" id="CHEBI:15378"/>
        <dbReference type="ChEBI" id="CHEBI:30013"/>
        <dbReference type="ChEBI" id="CHEBI:30616"/>
        <dbReference type="ChEBI" id="CHEBI:61977"/>
        <dbReference type="ChEBI" id="CHEBI:456216"/>
        <dbReference type="EC" id="2.7.11.1"/>
    </reaction>
</comment>
<dbReference type="Pfam" id="PF00531">
    <property type="entry name" value="Death"/>
    <property type="match status" value="1"/>
</dbReference>
<evidence type="ECO:0000259" key="9">
    <source>
        <dbReference type="PROSITE" id="PS50011"/>
    </source>
</evidence>
<sequence length="394" mass="45414">MAEERCFLSPCMSLFEVPASIMEHFCKIMDCRDDGLGWRGLAERLSTDWMDFRKVEKYGEQGQSPTRELLWSWAHKNKTVGDLQNVLKEMGNKRALHLFTGQAKDLFPTLNLKIIKEVTKDFHQDSLVGEGQFFKVYKAKINGLLCAIKVLKEKQQVEPEQWNLFISELTNLPKFHHPNIVQHIGFLSSNEETCLVYPYLMNGSLYERIQCSTKSSPLLWQNRYNILIEVATAIQYLHTVKPNVVICGSITSKNVLLDQHFQPKLSDFAMVHLRSCLVNHINTTKMDYTTFKSLGYLPEEYIRTGNLSSKTDVYSYGILVMEVLTGRESLIKGSKPKYLRDFVWDQLEKNGMESLFSLLDNKADIWPHCVARNLFNLSIDCTVSPARHRPTMEV</sequence>
<dbReference type="PROSITE" id="PS50017">
    <property type="entry name" value="DEATH_DOMAIN"/>
    <property type="match status" value="1"/>
</dbReference>
<evidence type="ECO:0000256" key="4">
    <source>
        <dbReference type="ARBA" id="ARBA00022741"/>
    </source>
</evidence>
<dbReference type="InterPro" id="IPR011009">
    <property type="entry name" value="Kinase-like_dom_sf"/>
</dbReference>
<dbReference type="SUPFAM" id="SSF56112">
    <property type="entry name" value="Protein kinase-like (PK-like)"/>
    <property type="match status" value="1"/>
</dbReference>
<evidence type="ECO:0000256" key="8">
    <source>
        <dbReference type="ARBA" id="ARBA00048679"/>
    </source>
</evidence>
<dbReference type="InterPro" id="IPR011029">
    <property type="entry name" value="DEATH-like_dom_sf"/>
</dbReference>
<protein>
    <recommendedName>
        <fullName evidence="1">non-specific serine/threonine protein kinase</fullName>
        <ecNumber evidence="1">2.7.11.1</ecNumber>
    </recommendedName>
</protein>
<dbReference type="Proteomes" id="UP000812440">
    <property type="component" value="Chromosome 3"/>
</dbReference>
<dbReference type="EMBL" id="JAACNH010000006">
    <property type="protein sequence ID" value="KAG8439641.1"/>
    <property type="molecule type" value="Genomic_DNA"/>
</dbReference>
<dbReference type="PANTHER" id="PTHR48006:SF102">
    <property type="entry name" value="LEUCINE-RICH REPEAT-CONTAINING PROTEIN DDB_G0281931-RELATED"/>
    <property type="match status" value="1"/>
</dbReference>
<dbReference type="SUPFAM" id="SSF47986">
    <property type="entry name" value="DEATH domain"/>
    <property type="match status" value="1"/>
</dbReference>
<evidence type="ECO:0000256" key="6">
    <source>
        <dbReference type="ARBA" id="ARBA00022840"/>
    </source>
</evidence>
<feature type="non-terminal residue" evidence="11">
    <location>
        <position position="394"/>
    </location>
</feature>
<evidence type="ECO:0000259" key="10">
    <source>
        <dbReference type="PROSITE" id="PS50017"/>
    </source>
</evidence>
<dbReference type="GO" id="GO:0043123">
    <property type="term" value="P:positive regulation of canonical NF-kappaB signal transduction"/>
    <property type="evidence" value="ECO:0007669"/>
    <property type="project" value="UniProtKB-ARBA"/>
</dbReference>
<gene>
    <name evidence="11" type="ORF">GDO86_005716</name>
</gene>
<keyword evidence="6" id="KW-0067">ATP-binding</keyword>
<accession>A0A8T2JAJ7</accession>
<dbReference type="GO" id="GO:0031349">
    <property type="term" value="P:positive regulation of defense response"/>
    <property type="evidence" value="ECO:0007669"/>
    <property type="project" value="UniProtKB-ARBA"/>
</dbReference>
<dbReference type="Gene3D" id="1.10.510.10">
    <property type="entry name" value="Transferase(Phosphotransferase) domain 1"/>
    <property type="match status" value="1"/>
</dbReference>
<feature type="domain" description="Protein kinase" evidence="9">
    <location>
        <begin position="122"/>
        <end position="394"/>
    </location>
</feature>
<name>A0A8T2JAJ7_9PIPI</name>
<dbReference type="Gene3D" id="3.30.200.20">
    <property type="entry name" value="Phosphorylase Kinase, domain 1"/>
    <property type="match status" value="1"/>
</dbReference>
<evidence type="ECO:0000256" key="2">
    <source>
        <dbReference type="ARBA" id="ARBA00022527"/>
    </source>
</evidence>
<proteinExistence type="predicted"/>
<dbReference type="GO" id="GO:0005524">
    <property type="term" value="F:ATP binding"/>
    <property type="evidence" value="ECO:0007669"/>
    <property type="project" value="UniProtKB-KW"/>
</dbReference>
<dbReference type="InterPro" id="IPR000719">
    <property type="entry name" value="Prot_kinase_dom"/>
</dbReference>
<keyword evidence="4" id="KW-0547">Nucleotide-binding</keyword>
<comment type="catalytic activity">
    <reaction evidence="8">
        <text>L-seryl-[protein] + ATP = O-phospho-L-seryl-[protein] + ADP + H(+)</text>
        <dbReference type="Rhea" id="RHEA:17989"/>
        <dbReference type="Rhea" id="RHEA-COMP:9863"/>
        <dbReference type="Rhea" id="RHEA-COMP:11604"/>
        <dbReference type="ChEBI" id="CHEBI:15378"/>
        <dbReference type="ChEBI" id="CHEBI:29999"/>
        <dbReference type="ChEBI" id="CHEBI:30616"/>
        <dbReference type="ChEBI" id="CHEBI:83421"/>
        <dbReference type="ChEBI" id="CHEBI:456216"/>
        <dbReference type="EC" id="2.7.11.1"/>
    </reaction>
</comment>
<dbReference type="EC" id="2.7.11.1" evidence="1"/>
<dbReference type="GO" id="GO:0007165">
    <property type="term" value="P:signal transduction"/>
    <property type="evidence" value="ECO:0007669"/>
    <property type="project" value="InterPro"/>
</dbReference>
<dbReference type="OrthoDB" id="4062651at2759"/>
<feature type="domain" description="Death" evidence="10">
    <location>
        <begin position="35"/>
        <end position="103"/>
    </location>
</feature>
<dbReference type="InterPro" id="IPR001245">
    <property type="entry name" value="Ser-Thr/Tyr_kinase_cat_dom"/>
</dbReference>
<keyword evidence="12" id="KW-1185">Reference proteome</keyword>
<keyword evidence="3" id="KW-0808">Transferase</keyword>
<keyword evidence="5" id="KW-0418">Kinase</keyword>
<dbReference type="Gene3D" id="1.10.533.10">
    <property type="entry name" value="Death Domain, Fas"/>
    <property type="match status" value="1"/>
</dbReference>
<evidence type="ECO:0000256" key="1">
    <source>
        <dbReference type="ARBA" id="ARBA00012513"/>
    </source>
</evidence>
<evidence type="ECO:0000313" key="12">
    <source>
        <dbReference type="Proteomes" id="UP000812440"/>
    </source>
</evidence>
<evidence type="ECO:0000313" key="11">
    <source>
        <dbReference type="EMBL" id="KAG8439641.1"/>
    </source>
</evidence>
<dbReference type="AlphaFoldDB" id="A0A8T2JAJ7"/>
<evidence type="ECO:0000256" key="7">
    <source>
        <dbReference type="ARBA" id="ARBA00047899"/>
    </source>
</evidence>
<dbReference type="InterPro" id="IPR051824">
    <property type="entry name" value="LRR_Rcpt-Like_S/T_Kinase"/>
</dbReference>
<reference evidence="11" key="1">
    <citation type="thesis" date="2020" institute="ProQuest LLC" country="789 East Eisenhower Parkway, Ann Arbor, MI, USA">
        <title>Comparative Genomics and Chromosome Evolution.</title>
        <authorList>
            <person name="Mudd A.B."/>
        </authorList>
    </citation>
    <scope>NUCLEOTIDE SEQUENCE</scope>
    <source>
        <strain evidence="11">Female2</strain>
        <tissue evidence="11">Blood</tissue>
    </source>
</reference>
<dbReference type="PANTHER" id="PTHR48006">
    <property type="entry name" value="LEUCINE-RICH REPEAT-CONTAINING PROTEIN DDB_G0281931-RELATED"/>
    <property type="match status" value="1"/>
</dbReference>